<feature type="chain" id="PRO_5039651538" evidence="2">
    <location>
        <begin position="28"/>
        <end position="252"/>
    </location>
</feature>
<reference evidence="5" key="1">
    <citation type="submission" date="2020-09" db="EMBL/GenBank/DDBJ databases">
        <title>Secondary metabolite and genome analysis of marine Streptomyces chumphonensis KK1-2T.</title>
        <authorList>
            <person name="Phongsopitanun W."/>
            <person name="Kanchanasin P."/>
            <person name="Pittayakhajonwut P."/>
            <person name="Suwanborirux K."/>
            <person name="Tanasupawat S."/>
        </authorList>
    </citation>
    <scope>NUCLEOTIDE SEQUENCE</scope>
    <source>
        <strain evidence="5">KK1-2</strain>
    </source>
</reference>
<dbReference type="AlphaFoldDB" id="A0A927EZL8"/>
<comment type="caution">
    <text evidence="5">The sequence shown here is derived from an EMBL/GenBank/DDBJ whole genome shotgun (WGS) entry which is preliminary data.</text>
</comment>
<dbReference type="RefSeq" id="WP_191210207.1">
    <property type="nucleotide sequence ID" value="NZ_BAABKL010000050.1"/>
</dbReference>
<dbReference type="SMART" id="SM00644">
    <property type="entry name" value="Ami_2"/>
    <property type="match status" value="1"/>
</dbReference>
<dbReference type="InterPro" id="IPR006619">
    <property type="entry name" value="PGRP_domain_met/bac"/>
</dbReference>
<dbReference type="GO" id="GO:0008270">
    <property type="term" value="F:zinc ion binding"/>
    <property type="evidence" value="ECO:0007669"/>
    <property type="project" value="InterPro"/>
</dbReference>
<dbReference type="InterPro" id="IPR002502">
    <property type="entry name" value="Amidase_domain"/>
</dbReference>
<keyword evidence="6" id="KW-1185">Reference proteome</keyword>
<feature type="domain" description="Peptidoglycan recognition protein family" evidence="4">
    <location>
        <begin position="47"/>
        <end position="196"/>
    </location>
</feature>
<feature type="domain" description="N-acetylmuramoyl-L-alanine amidase" evidence="3">
    <location>
        <begin position="62"/>
        <end position="224"/>
    </location>
</feature>
<organism evidence="5 6">
    <name type="scientific">Streptomyces chumphonensis</name>
    <dbReference type="NCBI Taxonomy" id="1214925"/>
    <lineage>
        <taxon>Bacteria</taxon>
        <taxon>Bacillati</taxon>
        <taxon>Actinomycetota</taxon>
        <taxon>Actinomycetes</taxon>
        <taxon>Kitasatosporales</taxon>
        <taxon>Streptomycetaceae</taxon>
        <taxon>Streptomyces</taxon>
    </lineage>
</organism>
<dbReference type="InterPro" id="IPR036505">
    <property type="entry name" value="Amidase/PGRP_sf"/>
</dbReference>
<accession>A0A927EZL8</accession>
<comment type="similarity">
    <text evidence="1">Belongs to the N-acetylmuramoyl-L-alanine amidase 2 family.</text>
</comment>
<evidence type="ECO:0000313" key="5">
    <source>
        <dbReference type="EMBL" id="MBD3932905.1"/>
    </source>
</evidence>
<gene>
    <name evidence="5" type="ORF">IF129_15270</name>
</gene>
<dbReference type="InterPro" id="IPR015510">
    <property type="entry name" value="PGRP"/>
</dbReference>
<dbReference type="Proteomes" id="UP000632289">
    <property type="component" value="Unassembled WGS sequence"/>
</dbReference>
<dbReference type="SMART" id="SM00701">
    <property type="entry name" value="PGRP"/>
    <property type="match status" value="1"/>
</dbReference>
<dbReference type="CDD" id="cd06583">
    <property type="entry name" value="PGRP"/>
    <property type="match status" value="1"/>
</dbReference>
<dbReference type="SUPFAM" id="SSF55846">
    <property type="entry name" value="N-acetylmuramoyl-L-alanine amidase-like"/>
    <property type="match status" value="1"/>
</dbReference>
<protein>
    <submittedName>
        <fullName evidence="5">Peptidoglycan recognition protein</fullName>
    </submittedName>
</protein>
<dbReference type="GO" id="GO:0008745">
    <property type="term" value="F:N-acetylmuramoyl-L-alanine amidase activity"/>
    <property type="evidence" value="ECO:0007669"/>
    <property type="project" value="InterPro"/>
</dbReference>
<evidence type="ECO:0000313" key="6">
    <source>
        <dbReference type="Proteomes" id="UP000632289"/>
    </source>
</evidence>
<dbReference type="EMBL" id="JACXYU010000007">
    <property type="protein sequence ID" value="MBD3932905.1"/>
    <property type="molecule type" value="Genomic_DNA"/>
</dbReference>
<sequence>MRPSRLARAAAVLPLVLLFTWSAPQWREEAPEREARAPVTGPAAPKPAVVGREVWHADEAAVREEPAYTRPAEAVFVHHTNHPNGYDCERDVPGMLRAMQRQHIEGRGWDDLGYNFVVDRCGTVYEGRADSERRTVLGAHTKGFNTRSLGIAALGRFGEGEEVPRPMLEAIAAVAAWKLGREVDPRGRVRMESTNDASRYPEGTDVTLDVIAGHRDGYDTDCPGQALYDALPELRVLVARLRDDHAAQAQGE</sequence>
<evidence type="ECO:0000259" key="4">
    <source>
        <dbReference type="SMART" id="SM00701"/>
    </source>
</evidence>
<feature type="signal peptide" evidence="2">
    <location>
        <begin position="1"/>
        <end position="27"/>
    </location>
</feature>
<keyword evidence="2" id="KW-0732">Signal</keyword>
<evidence type="ECO:0000256" key="2">
    <source>
        <dbReference type="SAM" id="SignalP"/>
    </source>
</evidence>
<evidence type="ECO:0000259" key="3">
    <source>
        <dbReference type="SMART" id="SM00644"/>
    </source>
</evidence>
<proteinExistence type="inferred from homology"/>
<dbReference type="GO" id="GO:0009253">
    <property type="term" value="P:peptidoglycan catabolic process"/>
    <property type="evidence" value="ECO:0007669"/>
    <property type="project" value="InterPro"/>
</dbReference>
<dbReference type="Pfam" id="PF01510">
    <property type="entry name" value="Amidase_2"/>
    <property type="match status" value="1"/>
</dbReference>
<dbReference type="PANTHER" id="PTHR11022">
    <property type="entry name" value="PEPTIDOGLYCAN RECOGNITION PROTEIN"/>
    <property type="match status" value="1"/>
</dbReference>
<name>A0A927EZL8_9ACTN</name>
<evidence type="ECO:0000256" key="1">
    <source>
        <dbReference type="ARBA" id="ARBA00007553"/>
    </source>
</evidence>
<dbReference type="PANTHER" id="PTHR11022:SF41">
    <property type="entry name" value="PEPTIDOGLYCAN-RECOGNITION PROTEIN LC-RELATED"/>
    <property type="match status" value="1"/>
</dbReference>
<dbReference type="Gene3D" id="3.40.80.10">
    <property type="entry name" value="Peptidoglycan recognition protein-like"/>
    <property type="match status" value="1"/>
</dbReference>